<dbReference type="Pfam" id="PF00496">
    <property type="entry name" value="SBP_bac_5"/>
    <property type="match status" value="1"/>
</dbReference>
<proteinExistence type="inferred from homology"/>
<dbReference type="RefSeq" id="WP_150358623.1">
    <property type="nucleotide sequence ID" value="NZ_JAJJPB010000004.1"/>
</dbReference>
<reference evidence="6" key="1">
    <citation type="submission" date="2021-11" db="EMBL/GenBank/DDBJ databases">
        <authorList>
            <person name="Qingchun L."/>
            <person name="Dong Z."/>
            <person name="Zongwei Q."/>
            <person name="Jia Z."/>
            <person name="Duotao L."/>
        </authorList>
    </citation>
    <scope>NUCLEOTIDE SEQUENCE</scope>
    <source>
        <strain evidence="6">WLY-B-L2</strain>
    </source>
</reference>
<dbReference type="PANTHER" id="PTHR30290">
    <property type="entry name" value="PERIPLASMIC BINDING COMPONENT OF ABC TRANSPORTER"/>
    <property type="match status" value="1"/>
</dbReference>
<keyword evidence="4" id="KW-0812">Transmembrane</keyword>
<dbReference type="CDD" id="cd08504">
    <property type="entry name" value="PBP2_OppA"/>
    <property type="match status" value="1"/>
</dbReference>
<comment type="caution">
    <text evidence="6">The sequence shown here is derived from an EMBL/GenBank/DDBJ whole genome shotgun (WGS) entry which is preliminary data.</text>
</comment>
<dbReference type="InterPro" id="IPR030678">
    <property type="entry name" value="Peptide/Ni-bd"/>
</dbReference>
<dbReference type="Proteomes" id="UP001165422">
    <property type="component" value="Unassembled WGS sequence"/>
</dbReference>
<keyword evidence="3" id="KW-0732">Signal</keyword>
<dbReference type="InterPro" id="IPR039424">
    <property type="entry name" value="SBP_5"/>
</dbReference>
<dbReference type="PANTHER" id="PTHR30290:SF9">
    <property type="entry name" value="OLIGOPEPTIDE-BINDING PROTEIN APPA"/>
    <property type="match status" value="1"/>
</dbReference>
<organism evidence="6 7">
    <name type="scientific">Clostridium aromativorans</name>
    <dbReference type="NCBI Taxonomy" id="2836848"/>
    <lineage>
        <taxon>Bacteria</taxon>
        <taxon>Bacillati</taxon>
        <taxon>Bacillota</taxon>
        <taxon>Clostridia</taxon>
        <taxon>Eubacteriales</taxon>
        <taxon>Clostridiaceae</taxon>
        <taxon>Clostridium</taxon>
    </lineage>
</organism>
<dbReference type="InterPro" id="IPR000914">
    <property type="entry name" value="SBP_5_dom"/>
</dbReference>
<dbReference type="SUPFAM" id="SSF53850">
    <property type="entry name" value="Periplasmic binding protein-like II"/>
    <property type="match status" value="1"/>
</dbReference>
<sequence length="536" mass="61154">MKKLIYIMCIILIISVVSITLIGGSLEKKVQQTESNDYKNSLVYNLGESPKNLIMLDSDNIRQKDILANTFEGLVSSDEDGKIIPGIAENWSVDESGTSYTFKIRKNAKWSNGSNITAYDFVDFFSNILSKDMDNIYAQQLNCVFGAEEYRQGKCDFGNVAINALNDRTLCIRLNYPCNYLLNILAQPIYSLRNIDYKLVDWKKDYKSILYSGSFVIDSISQNGDITLKKNTYYWNRSQVKSSKVILTFLKTSENALAAFEEDRVNIFTNPPLGEIKNIKNKVNYMTSPNLSGKGIAFNMKKENVVNDVKFRNFVSMAVDRENIVENILCNTAVTANSYVPNYVSNGLNGKFMNKIFFQDKSQGENAADMIKGLNYGENESLKLIYVDSVENKKVCEDIAERIEKISGIAVNCQGYELSKFKEQLREGHYDMAEIDYAGDYDYPLAFLNMWNSSRAYNLYGYRNLQIDSKLMNSSFKKDGNQKIEIFRDIENDLARDMPMVPLYFENTVIVSKTYVSGVYANIMGNIKLDRAYLNY</sequence>
<dbReference type="Gene3D" id="3.40.190.10">
    <property type="entry name" value="Periplasmic binding protein-like II"/>
    <property type="match status" value="1"/>
</dbReference>
<evidence type="ECO:0000256" key="4">
    <source>
        <dbReference type="SAM" id="Phobius"/>
    </source>
</evidence>
<protein>
    <submittedName>
        <fullName evidence="6">Peptide ABC transporter substrate-binding protein</fullName>
    </submittedName>
</protein>
<evidence type="ECO:0000256" key="1">
    <source>
        <dbReference type="ARBA" id="ARBA00005695"/>
    </source>
</evidence>
<dbReference type="EMBL" id="JAJJPB010000004">
    <property type="protein sequence ID" value="MCC9294395.1"/>
    <property type="molecule type" value="Genomic_DNA"/>
</dbReference>
<comment type="similarity">
    <text evidence="1">Belongs to the bacterial solute-binding protein 5 family.</text>
</comment>
<evidence type="ECO:0000313" key="7">
    <source>
        <dbReference type="Proteomes" id="UP001165422"/>
    </source>
</evidence>
<dbReference type="Gene3D" id="3.10.105.10">
    <property type="entry name" value="Dipeptide-binding Protein, Domain 3"/>
    <property type="match status" value="1"/>
</dbReference>
<accession>A0ABS8N5Q4</accession>
<keyword evidence="7" id="KW-1185">Reference proteome</keyword>
<feature type="domain" description="Solute-binding protein family 5" evidence="5">
    <location>
        <begin position="82"/>
        <end position="456"/>
    </location>
</feature>
<keyword evidence="2" id="KW-0813">Transport</keyword>
<evidence type="ECO:0000313" key="6">
    <source>
        <dbReference type="EMBL" id="MCC9294395.1"/>
    </source>
</evidence>
<name>A0ABS8N5Q4_9CLOT</name>
<evidence type="ECO:0000256" key="3">
    <source>
        <dbReference type="ARBA" id="ARBA00022729"/>
    </source>
</evidence>
<dbReference type="PIRSF" id="PIRSF002741">
    <property type="entry name" value="MppA"/>
    <property type="match status" value="1"/>
</dbReference>
<keyword evidence="4" id="KW-1133">Transmembrane helix</keyword>
<evidence type="ECO:0000256" key="2">
    <source>
        <dbReference type="ARBA" id="ARBA00022448"/>
    </source>
</evidence>
<dbReference type="Gene3D" id="3.90.76.10">
    <property type="entry name" value="Dipeptide-binding Protein, Domain 1"/>
    <property type="match status" value="1"/>
</dbReference>
<gene>
    <name evidence="6" type="ORF">LN736_05910</name>
</gene>
<keyword evidence="4" id="KW-0472">Membrane</keyword>
<evidence type="ECO:0000259" key="5">
    <source>
        <dbReference type="Pfam" id="PF00496"/>
    </source>
</evidence>
<feature type="transmembrane region" description="Helical" evidence="4">
    <location>
        <begin position="5"/>
        <end position="26"/>
    </location>
</feature>